<accession>A0A934X531</accession>
<protein>
    <submittedName>
        <fullName evidence="5">1-acyl-sn-glycerol-3-phosphate acyltransferase</fullName>
    </submittedName>
</protein>
<evidence type="ECO:0000256" key="2">
    <source>
        <dbReference type="ARBA" id="ARBA00023315"/>
    </source>
</evidence>
<dbReference type="Proteomes" id="UP000718281">
    <property type="component" value="Unassembled WGS sequence"/>
</dbReference>
<evidence type="ECO:0000313" key="6">
    <source>
        <dbReference type="Proteomes" id="UP000718281"/>
    </source>
</evidence>
<keyword evidence="1" id="KW-0808">Transferase</keyword>
<evidence type="ECO:0000256" key="3">
    <source>
        <dbReference type="SAM" id="MobiDB-lite"/>
    </source>
</evidence>
<dbReference type="Pfam" id="PF01553">
    <property type="entry name" value="Acyltransferase"/>
    <property type="match status" value="1"/>
</dbReference>
<evidence type="ECO:0000256" key="1">
    <source>
        <dbReference type="ARBA" id="ARBA00022679"/>
    </source>
</evidence>
<dbReference type="PANTHER" id="PTHR10434">
    <property type="entry name" value="1-ACYL-SN-GLYCEROL-3-PHOSPHATE ACYLTRANSFERASE"/>
    <property type="match status" value="1"/>
</dbReference>
<dbReference type="GO" id="GO:0003841">
    <property type="term" value="F:1-acylglycerol-3-phosphate O-acyltransferase activity"/>
    <property type="evidence" value="ECO:0007669"/>
    <property type="project" value="TreeGrafter"/>
</dbReference>
<dbReference type="SMART" id="SM00563">
    <property type="entry name" value="PlsC"/>
    <property type="match status" value="1"/>
</dbReference>
<dbReference type="AlphaFoldDB" id="A0A934X531"/>
<dbReference type="PANTHER" id="PTHR10434:SF11">
    <property type="entry name" value="1-ACYL-SN-GLYCEROL-3-PHOSPHATE ACYLTRANSFERASE"/>
    <property type="match status" value="1"/>
</dbReference>
<dbReference type="CDD" id="cd07989">
    <property type="entry name" value="LPLAT_AGPAT-like"/>
    <property type="match status" value="1"/>
</dbReference>
<gene>
    <name evidence="5" type="ORF">IPF40_09365</name>
</gene>
<dbReference type="InterPro" id="IPR002123">
    <property type="entry name" value="Plipid/glycerol_acylTrfase"/>
</dbReference>
<feature type="domain" description="Phospholipid/glycerol acyltransferase" evidence="4">
    <location>
        <begin position="35"/>
        <end position="171"/>
    </location>
</feature>
<reference evidence="5 6" key="1">
    <citation type="submission" date="2020-10" db="EMBL/GenBank/DDBJ databases">
        <title>Connecting structure to function with the recovery of over 1000 high-quality activated sludge metagenome-assembled genomes encoding full-length rRNA genes using long-read sequencing.</title>
        <authorList>
            <person name="Singleton C.M."/>
            <person name="Petriglieri F."/>
            <person name="Kristensen J.M."/>
            <person name="Kirkegaard R.H."/>
            <person name="Michaelsen T.Y."/>
            <person name="Andersen M.H."/>
            <person name="Karst S.M."/>
            <person name="Dueholm M.S."/>
            <person name="Nielsen P.H."/>
            <person name="Albertsen M."/>
        </authorList>
    </citation>
    <scope>NUCLEOTIDE SEQUENCE [LARGE SCALE GENOMIC DNA]</scope>
    <source>
        <strain evidence="5">AalE_18-Q3-R2-46_BAT3C.188</strain>
    </source>
</reference>
<name>A0A934X531_9MICO</name>
<sequence>MWYWLLKFAVVAPALVLGYAPRWRGREHLPRSGPFVLAANHTSVIETAIVPFAVNRRVTFVAKSKYYRGQGAKGRLLGWFLRAIGQVPIDPASASSAQPALDAAREILLGGGVWGSSRRERVRPTAGCTAAAPAGCGWPCPSACPSSRSRSSVRAAVVRGGPGAAMAAGGSTSPTCRRSTCRPGPDARTTRRRGARRPRRSWPRSAR</sequence>
<keyword evidence="2 5" id="KW-0012">Acyltransferase</keyword>
<organism evidence="5 6">
    <name type="scientific">Candidatus Phosphoribacter hodrii</name>
    <dbReference type="NCBI Taxonomy" id="2953743"/>
    <lineage>
        <taxon>Bacteria</taxon>
        <taxon>Bacillati</taxon>
        <taxon>Actinomycetota</taxon>
        <taxon>Actinomycetes</taxon>
        <taxon>Micrococcales</taxon>
        <taxon>Dermatophilaceae</taxon>
        <taxon>Candidatus Phosphoribacter</taxon>
    </lineage>
</organism>
<dbReference type="GO" id="GO:0005886">
    <property type="term" value="C:plasma membrane"/>
    <property type="evidence" value="ECO:0007669"/>
    <property type="project" value="TreeGrafter"/>
</dbReference>
<evidence type="ECO:0000313" key="5">
    <source>
        <dbReference type="EMBL" id="MBK6301237.1"/>
    </source>
</evidence>
<evidence type="ECO:0000259" key="4">
    <source>
        <dbReference type="SMART" id="SM00563"/>
    </source>
</evidence>
<dbReference type="SUPFAM" id="SSF69593">
    <property type="entry name" value="Glycerol-3-phosphate (1)-acyltransferase"/>
    <property type="match status" value="1"/>
</dbReference>
<proteinExistence type="predicted"/>
<feature type="region of interest" description="Disordered" evidence="3">
    <location>
        <begin position="162"/>
        <end position="207"/>
    </location>
</feature>
<comment type="caution">
    <text evidence="5">The sequence shown here is derived from an EMBL/GenBank/DDBJ whole genome shotgun (WGS) entry which is preliminary data.</text>
</comment>
<dbReference type="GO" id="GO:0006654">
    <property type="term" value="P:phosphatidic acid biosynthetic process"/>
    <property type="evidence" value="ECO:0007669"/>
    <property type="project" value="TreeGrafter"/>
</dbReference>
<dbReference type="EMBL" id="JADIXZ010000004">
    <property type="protein sequence ID" value="MBK6301237.1"/>
    <property type="molecule type" value="Genomic_DNA"/>
</dbReference>
<feature type="compositionally biased region" description="Basic residues" evidence="3">
    <location>
        <begin position="190"/>
        <end position="207"/>
    </location>
</feature>